<dbReference type="SUPFAM" id="SSF53474">
    <property type="entry name" value="alpha/beta-Hydrolases"/>
    <property type="match status" value="1"/>
</dbReference>
<dbReference type="Proteomes" id="UP000010384">
    <property type="component" value="Plasmid pCHRO.01"/>
</dbReference>
<dbReference type="HOGENOM" id="CLU_037618_1_2_3"/>
<keyword evidence="1" id="KW-0614">Plasmid</keyword>
<organism evidence="1 2">
    <name type="scientific">Chroococcidiopsis thermalis (strain PCC 7203)</name>
    <dbReference type="NCBI Taxonomy" id="251229"/>
    <lineage>
        <taxon>Bacteria</taxon>
        <taxon>Bacillati</taxon>
        <taxon>Cyanobacteriota</taxon>
        <taxon>Cyanophyceae</taxon>
        <taxon>Chroococcidiopsidales</taxon>
        <taxon>Chroococcidiopsidaceae</taxon>
        <taxon>Chroococcidiopsis</taxon>
    </lineage>
</organism>
<dbReference type="InterPro" id="IPR000801">
    <property type="entry name" value="Esterase-like"/>
</dbReference>
<dbReference type="AlphaFoldDB" id="K9U8Y8"/>
<evidence type="ECO:0000313" key="1">
    <source>
        <dbReference type="EMBL" id="AFY91265.1"/>
    </source>
</evidence>
<dbReference type="EMBL" id="CP003598">
    <property type="protein sequence ID" value="AFY91265.1"/>
    <property type="molecule type" value="Genomic_DNA"/>
</dbReference>
<dbReference type="InterPro" id="IPR029058">
    <property type="entry name" value="AB_hydrolase_fold"/>
</dbReference>
<evidence type="ECO:0000313" key="2">
    <source>
        <dbReference type="Proteomes" id="UP000010384"/>
    </source>
</evidence>
<dbReference type="InterPro" id="IPR050583">
    <property type="entry name" value="Mycobacterial_A85_antigen"/>
</dbReference>
<dbReference type="InParanoid" id="K9U8Y8"/>
<name>K9U8Y8_CHRTP</name>
<sequence>MKLRFGKILGILAGTIAFLAATGYWYIFIAGAPQLDPPQVERNTGLTFQLETFNSKAMGEVRTYGLILPPGYTKNSVRRYPVIFLLHGGHGDARAYQDKAAVTSVLHDLYKSGKLPPSIVITPDGNDRRGSSPFWDSDYYDGANGNVGTLIGSELVQVVKSRYRTLEQPQFWAMGGQSSGGWGAFNIGLRHLNNFNIFFSSSGYFTDTSGAANSPQLFIKQISATQRQQIRAFLDAGEADREFLDSTQQFHQTLNQLGIANEFRVFPGGHGIVGGDFGWNYWHKHLTDQLSYVGQQFKIALAKENKIVKSF</sequence>
<accession>K9U8Y8</accession>
<dbReference type="GO" id="GO:0016747">
    <property type="term" value="F:acyltransferase activity, transferring groups other than amino-acyl groups"/>
    <property type="evidence" value="ECO:0007669"/>
    <property type="project" value="TreeGrafter"/>
</dbReference>
<proteinExistence type="predicted"/>
<dbReference type="Gene3D" id="3.40.50.1820">
    <property type="entry name" value="alpha/beta hydrolase"/>
    <property type="match status" value="1"/>
</dbReference>
<dbReference type="OrthoDB" id="9777383at2"/>
<gene>
    <name evidence="1" type="ORF">Chro_5931</name>
</gene>
<dbReference type="PANTHER" id="PTHR48098">
    <property type="entry name" value="ENTEROCHELIN ESTERASE-RELATED"/>
    <property type="match status" value="1"/>
</dbReference>
<dbReference type="PANTHER" id="PTHR48098:SF1">
    <property type="entry name" value="DIACYLGLYCEROL ACYLTRANSFERASE_MYCOLYLTRANSFERASE AG85A"/>
    <property type="match status" value="1"/>
</dbReference>
<protein>
    <submittedName>
        <fullName evidence="1">Esterase</fullName>
    </submittedName>
</protein>
<dbReference type="RefSeq" id="WP_015163202.1">
    <property type="nucleotide sequence ID" value="NC_019699.1"/>
</dbReference>
<geneLocation type="plasmid" evidence="1 2">
    <name>pCHRO.01</name>
</geneLocation>
<dbReference type="KEGG" id="cthe:Chro_5931"/>
<dbReference type="PATRIC" id="fig|251229.3.peg.6925"/>
<reference evidence="1 2" key="1">
    <citation type="submission" date="2012-06" db="EMBL/GenBank/DDBJ databases">
        <title>Finished plasmid 1 of genome of Chroococcidiopsis thermalis PCC 7203.</title>
        <authorList>
            <consortium name="US DOE Joint Genome Institute"/>
            <person name="Gugger M."/>
            <person name="Coursin T."/>
            <person name="Rippka R."/>
            <person name="Tandeau De Marsac N."/>
            <person name="Huntemann M."/>
            <person name="Wei C.-L."/>
            <person name="Han J."/>
            <person name="Detter J.C."/>
            <person name="Han C."/>
            <person name="Tapia R."/>
            <person name="Davenport K."/>
            <person name="Daligault H."/>
            <person name="Erkkila T."/>
            <person name="Gu W."/>
            <person name="Munk A.C.C."/>
            <person name="Teshima H."/>
            <person name="Xu Y."/>
            <person name="Chain P."/>
            <person name="Chen A."/>
            <person name="Krypides N."/>
            <person name="Mavromatis K."/>
            <person name="Markowitz V."/>
            <person name="Szeto E."/>
            <person name="Ivanova N."/>
            <person name="Mikhailova N."/>
            <person name="Ovchinnikova G."/>
            <person name="Pagani I."/>
            <person name="Pati A."/>
            <person name="Goodwin L."/>
            <person name="Peters L."/>
            <person name="Pitluck S."/>
            <person name="Woyke T."/>
            <person name="Kerfeld C."/>
        </authorList>
    </citation>
    <scope>NUCLEOTIDE SEQUENCE [LARGE SCALE GENOMIC DNA]</scope>
    <source>
        <strain evidence="1 2">PCC 7203</strain>
        <plasmid evidence="1 2">pCHRO.01</plasmid>
    </source>
</reference>
<dbReference type="Pfam" id="PF00756">
    <property type="entry name" value="Esterase"/>
    <property type="match status" value="1"/>
</dbReference>
<keyword evidence="2" id="KW-1185">Reference proteome</keyword>